<evidence type="ECO:0000256" key="1">
    <source>
        <dbReference type="SAM" id="Phobius"/>
    </source>
</evidence>
<protein>
    <recommendedName>
        <fullName evidence="6">DUF1449 family protein</fullName>
    </recommendedName>
</protein>
<sequence length="219" mass="23148">MDVFASETAPFAVALAVTLSIAVLELVGLLAGLQPSAAIDSALPDLDVDVDAPDLASPDAGFSPLSHVLSWLSFGRLPALVVLLIAASSFGLIGFAEQEFLRRTFGFALDPWIASVPAVVGAAFVTRHLGRGLARIMPREETDAVSTRSFVGRIATIFRGEARPGQPAEAKLVDTRGKTQYLLVEPEDPEQVFPAGSQVLIVSQDGGVYRAITRLKPAP</sequence>
<feature type="transmembrane region" description="Helical" evidence="1">
    <location>
        <begin position="112"/>
        <end position="130"/>
    </location>
</feature>
<evidence type="ECO:0000259" key="3">
    <source>
        <dbReference type="Pfam" id="PF21001"/>
    </source>
</evidence>
<keyword evidence="1" id="KW-1133">Transmembrane helix</keyword>
<evidence type="ECO:0000313" key="5">
    <source>
        <dbReference type="Proteomes" id="UP001156691"/>
    </source>
</evidence>
<feature type="transmembrane region" description="Helical" evidence="1">
    <location>
        <begin position="77"/>
        <end position="96"/>
    </location>
</feature>
<organism evidence="4 5">
    <name type="scientific">Devosia nitrariae</name>
    <dbReference type="NCBI Taxonomy" id="2071872"/>
    <lineage>
        <taxon>Bacteria</taxon>
        <taxon>Pseudomonadati</taxon>
        <taxon>Pseudomonadota</taxon>
        <taxon>Alphaproteobacteria</taxon>
        <taxon>Hyphomicrobiales</taxon>
        <taxon>Devosiaceae</taxon>
        <taxon>Devosia</taxon>
    </lineage>
</organism>
<evidence type="ECO:0008006" key="6">
    <source>
        <dbReference type="Google" id="ProtNLM"/>
    </source>
</evidence>
<feature type="domain" description="Inner membrane protein YqiJ N-terminal" evidence="3">
    <location>
        <begin position="9"/>
        <end position="126"/>
    </location>
</feature>
<dbReference type="EMBL" id="BSNS01000011">
    <property type="protein sequence ID" value="GLQ55571.1"/>
    <property type="molecule type" value="Genomic_DNA"/>
</dbReference>
<comment type="caution">
    <text evidence="4">The sequence shown here is derived from an EMBL/GenBank/DDBJ whole genome shotgun (WGS) entry which is preliminary data.</text>
</comment>
<dbReference type="Pfam" id="PF07290">
    <property type="entry name" value="YqiJ_OB"/>
    <property type="match status" value="1"/>
</dbReference>
<keyword evidence="1" id="KW-0472">Membrane</keyword>
<reference evidence="5" key="1">
    <citation type="journal article" date="2019" name="Int. J. Syst. Evol. Microbiol.">
        <title>The Global Catalogue of Microorganisms (GCM) 10K type strain sequencing project: providing services to taxonomists for standard genome sequencing and annotation.</title>
        <authorList>
            <consortium name="The Broad Institute Genomics Platform"/>
            <consortium name="The Broad Institute Genome Sequencing Center for Infectious Disease"/>
            <person name="Wu L."/>
            <person name="Ma J."/>
        </authorList>
    </citation>
    <scope>NUCLEOTIDE SEQUENCE [LARGE SCALE GENOMIC DNA]</scope>
    <source>
        <strain evidence="5">NBRC 112416</strain>
    </source>
</reference>
<dbReference type="RefSeq" id="WP_284340962.1">
    <property type="nucleotide sequence ID" value="NZ_BSNS01000011.1"/>
</dbReference>
<evidence type="ECO:0000313" key="4">
    <source>
        <dbReference type="EMBL" id="GLQ55571.1"/>
    </source>
</evidence>
<accession>A0ABQ5W720</accession>
<evidence type="ECO:0000259" key="2">
    <source>
        <dbReference type="Pfam" id="PF07290"/>
    </source>
</evidence>
<dbReference type="InterPro" id="IPR048376">
    <property type="entry name" value="YqiJ_N"/>
</dbReference>
<dbReference type="Pfam" id="PF21001">
    <property type="entry name" value="YqiJ_N"/>
    <property type="match status" value="1"/>
</dbReference>
<dbReference type="InterPro" id="IPR010840">
    <property type="entry name" value="YqiJ_OB"/>
</dbReference>
<proteinExistence type="predicted"/>
<feature type="transmembrane region" description="Helical" evidence="1">
    <location>
        <begin position="12"/>
        <end position="33"/>
    </location>
</feature>
<feature type="domain" description="Inner membrane protein YqiJ OB-fold" evidence="2">
    <location>
        <begin position="149"/>
        <end position="212"/>
    </location>
</feature>
<keyword evidence="5" id="KW-1185">Reference proteome</keyword>
<gene>
    <name evidence="4" type="ORF">GCM10010862_28300</name>
</gene>
<keyword evidence="1" id="KW-0812">Transmembrane</keyword>
<name>A0ABQ5W720_9HYPH</name>
<dbReference type="Proteomes" id="UP001156691">
    <property type="component" value="Unassembled WGS sequence"/>
</dbReference>